<dbReference type="AlphaFoldDB" id="A0A369VX55"/>
<feature type="signal peptide" evidence="2">
    <location>
        <begin position="1"/>
        <end position="18"/>
    </location>
</feature>
<evidence type="ECO:0000256" key="2">
    <source>
        <dbReference type="SAM" id="SignalP"/>
    </source>
</evidence>
<proteinExistence type="predicted"/>
<gene>
    <name evidence="3" type="ORF">DVW87_01475</name>
</gene>
<reference evidence="3 4" key="1">
    <citation type="submission" date="2018-07" db="EMBL/GenBank/DDBJ databases">
        <title>a novel species of Sphingomonas isolated from the rhizosphere soil of Araceae plant.</title>
        <authorList>
            <person name="Zhiyong W."/>
            <person name="Qinglan Z."/>
            <person name="Zhiwei F."/>
            <person name="Ding X."/>
            <person name="Gejiao W."/>
            <person name="Shixue Z."/>
        </authorList>
    </citation>
    <scope>NUCLEOTIDE SEQUENCE [LARGE SCALE GENOMIC DNA]</scope>
    <source>
        <strain evidence="3 4">WZY 27</strain>
    </source>
</reference>
<comment type="caution">
    <text evidence="3">The sequence shown here is derived from an EMBL/GenBank/DDBJ whole genome shotgun (WGS) entry which is preliminary data.</text>
</comment>
<keyword evidence="1" id="KW-0812">Transmembrane</keyword>
<sequence length="126" mass="12570">MVALLLLAALAMRVVVPAGFMPVFDGGRVTLALCDGFGPVAPAAPAAAMPDMAHGHGPVHEHPTDGATSPCAFADLALPALGAADPIVLLAALAFVAVLALLQAPLPLPALARRLRPPLRGPPAAV</sequence>
<evidence type="ECO:0000313" key="4">
    <source>
        <dbReference type="Proteomes" id="UP000253918"/>
    </source>
</evidence>
<evidence type="ECO:0000256" key="1">
    <source>
        <dbReference type="SAM" id="Phobius"/>
    </source>
</evidence>
<name>A0A369VX55_9SPHN</name>
<feature type="chain" id="PRO_5016794871" description="DUF2946 domain-containing protein" evidence="2">
    <location>
        <begin position="19"/>
        <end position="126"/>
    </location>
</feature>
<accession>A0A369VX55</accession>
<organism evidence="3 4">
    <name type="scientific">Sphingomonas aracearum</name>
    <dbReference type="NCBI Taxonomy" id="2283317"/>
    <lineage>
        <taxon>Bacteria</taxon>
        <taxon>Pseudomonadati</taxon>
        <taxon>Pseudomonadota</taxon>
        <taxon>Alphaproteobacteria</taxon>
        <taxon>Sphingomonadales</taxon>
        <taxon>Sphingomonadaceae</taxon>
        <taxon>Sphingomonas</taxon>
    </lineage>
</organism>
<keyword evidence="4" id="KW-1185">Reference proteome</keyword>
<protein>
    <recommendedName>
        <fullName evidence="5">DUF2946 domain-containing protein</fullName>
    </recommendedName>
</protein>
<keyword evidence="1" id="KW-0472">Membrane</keyword>
<evidence type="ECO:0000313" key="3">
    <source>
        <dbReference type="EMBL" id="RDE06419.1"/>
    </source>
</evidence>
<keyword evidence="1" id="KW-1133">Transmembrane helix</keyword>
<dbReference type="Proteomes" id="UP000253918">
    <property type="component" value="Unassembled WGS sequence"/>
</dbReference>
<feature type="transmembrane region" description="Helical" evidence="1">
    <location>
        <begin position="87"/>
        <end position="106"/>
    </location>
</feature>
<keyword evidence="2" id="KW-0732">Signal</keyword>
<dbReference type="EMBL" id="QQNB01000001">
    <property type="protein sequence ID" value="RDE06419.1"/>
    <property type="molecule type" value="Genomic_DNA"/>
</dbReference>
<evidence type="ECO:0008006" key="5">
    <source>
        <dbReference type="Google" id="ProtNLM"/>
    </source>
</evidence>